<dbReference type="Gramene" id="PGSC0003DMT400075371">
    <property type="protein sequence ID" value="PGSC0003DMT400075371"/>
    <property type="gene ID" value="PGSC0003DMG401029312"/>
</dbReference>
<reference evidence="2" key="2">
    <citation type="submission" date="2015-06" db="UniProtKB">
        <authorList>
            <consortium name="EnsemblPlants"/>
        </authorList>
    </citation>
    <scope>IDENTIFICATION</scope>
    <source>
        <strain evidence="2">DM1-3 516 R44</strain>
    </source>
</reference>
<protein>
    <submittedName>
        <fullName evidence="2">DNA binding protein</fullName>
    </submittedName>
</protein>
<sequence>MLRVICGTDFVRIAGTNKRLLFQVIVGSFIADGRKEPKTANHFEASPAPLNANLGVGGGLTGANSPPSRGTYSESSGGPGSPLNQSGPVCTNDNLQGISSMPWK</sequence>
<dbReference type="HOGENOM" id="CLU_2254938_0_0_1"/>
<dbReference type="OrthoDB" id="1750003at2759"/>
<feature type="compositionally biased region" description="Polar residues" evidence="1">
    <location>
        <begin position="62"/>
        <end position="104"/>
    </location>
</feature>
<dbReference type="EnsemblPlants" id="PGSC0003DMT400075371">
    <property type="protein sequence ID" value="PGSC0003DMT400075371"/>
    <property type="gene ID" value="PGSC0003DMG401029312"/>
</dbReference>
<gene>
    <name evidence="2" type="primary">LOC102603005</name>
</gene>
<name>M1CV17_SOLTU</name>
<keyword evidence="3" id="KW-1185">Reference proteome</keyword>
<proteinExistence type="predicted"/>
<evidence type="ECO:0000313" key="2">
    <source>
        <dbReference type="EnsemblPlants" id="PGSC0003DMT400075371"/>
    </source>
</evidence>
<dbReference type="ExpressionAtlas" id="M1CV17">
    <property type="expression patterns" value="baseline"/>
</dbReference>
<organism evidence="2 3">
    <name type="scientific">Solanum tuberosum</name>
    <name type="common">Potato</name>
    <dbReference type="NCBI Taxonomy" id="4113"/>
    <lineage>
        <taxon>Eukaryota</taxon>
        <taxon>Viridiplantae</taxon>
        <taxon>Streptophyta</taxon>
        <taxon>Embryophyta</taxon>
        <taxon>Tracheophyta</taxon>
        <taxon>Spermatophyta</taxon>
        <taxon>Magnoliopsida</taxon>
        <taxon>eudicotyledons</taxon>
        <taxon>Gunneridae</taxon>
        <taxon>Pentapetalae</taxon>
        <taxon>asterids</taxon>
        <taxon>lamiids</taxon>
        <taxon>Solanales</taxon>
        <taxon>Solanaceae</taxon>
        <taxon>Solanoideae</taxon>
        <taxon>Solaneae</taxon>
        <taxon>Solanum</taxon>
    </lineage>
</organism>
<dbReference type="AlphaFoldDB" id="M1CV17"/>
<evidence type="ECO:0000256" key="1">
    <source>
        <dbReference type="SAM" id="MobiDB-lite"/>
    </source>
</evidence>
<feature type="region of interest" description="Disordered" evidence="1">
    <location>
        <begin position="54"/>
        <end position="104"/>
    </location>
</feature>
<evidence type="ECO:0000313" key="3">
    <source>
        <dbReference type="Proteomes" id="UP000011115"/>
    </source>
</evidence>
<dbReference type="Proteomes" id="UP000011115">
    <property type="component" value="Unassembled WGS sequence"/>
</dbReference>
<reference evidence="3" key="1">
    <citation type="journal article" date="2011" name="Nature">
        <title>Genome sequence and analysis of the tuber crop potato.</title>
        <authorList>
            <consortium name="The Potato Genome Sequencing Consortium"/>
        </authorList>
    </citation>
    <scope>NUCLEOTIDE SEQUENCE [LARGE SCALE GENOMIC DNA]</scope>
    <source>
        <strain evidence="3">cv. DM1-3 516 R44</strain>
    </source>
</reference>
<accession>M1CV17</accession>